<feature type="domain" description="Gelsolin-like" evidence="2">
    <location>
        <begin position="911"/>
        <end position="956"/>
    </location>
</feature>
<feature type="compositionally biased region" description="Pro residues" evidence="1">
    <location>
        <begin position="1"/>
        <end position="15"/>
    </location>
</feature>
<evidence type="ECO:0000313" key="6">
    <source>
        <dbReference type="EMBL" id="CAG9282986.1"/>
    </source>
</evidence>
<dbReference type="Pfam" id="PF04811">
    <property type="entry name" value="Sec23_trunk"/>
    <property type="match status" value="1"/>
</dbReference>
<dbReference type="EMBL" id="OU594959">
    <property type="protein sequence ID" value="CAG9282986.1"/>
    <property type="molecule type" value="Genomic_DNA"/>
</dbReference>
<dbReference type="SUPFAM" id="SSF81995">
    <property type="entry name" value="beta-sandwich domain of Sec23/24"/>
    <property type="match status" value="1"/>
</dbReference>
<dbReference type="PANTHER" id="PTHR13803:SF4">
    <property type="entry name" value="SECRETORY 24CD, ISOFORM C"/>
    <property type="match status" value="1"/>
</dbReference>
<dbReference type="InterPro" id="IPR036174">
    <property type="entry name" value="Znf_Sec23_Sec24_sf"/>
</dbReference>
<dbReference type="Gene3D" id="3.40.50.410">
    <property type="entry name" value="von Willebrand factor, type A domain"/>
    <property type="match status" value="1"/>
</dbReference>
<dbReference type="InterPro" id="IPR029006">
    <property type="entry name" value="ADF-H/Gelsolin-like_dom_sf"/>
</dbReference>
<feature type="compositionally biased region" description="Polar residues" evidence="1">
    <location>
        <begin position="51"/>
        <end position="62"/>
    </location>
</feature>
<dbReference type="Gene3D" id="2.30.30.380">
    <property type="entry name" value="Zn-finger domain of Sec23/24"/>
    <property type="match status" value="1"/>
</dbReference>
<evidence type="ECO:0000259" key="4">
    <source>
        <dbReference type="Pfam" id="PF04815"/>
    </source>
</evidence>
<dbReference type="InterPro" id="IPR006900">
    <property type="entry name" value="Sec23/24_helical_dom"/>
</dbReference>
<dbReference type="Gene3D" id="2.60.40.1670">
    <property type="entry name" value="beta-sandwich domain of Sec23/24"/>
    <property type="match status" value="1"/>
</dbReference>
<dbReference type="Pfam" id="PF04815">
    <property type="entry name" value="Sec23_helical"/>
    <property type="match status" value="1"/>
</dbReference>
<dbReference type="InterPro" id="IPR036180">
    <property type="entry name" value="Gelsolin-like_dom_sf"/>
</dbReference>
<dbReference type="SUPFAM" id="SSF53300">
    <property type="entry name" value="vWA-like"/>
    <property type="match status" value="1"/>
</dbReference>
<feature type="compositionally biased region" description="Pro residues" evidence="1">
    <location>
        <begin position="115"/>
        <end position="128"/>
    </location>
</feature>
<dbReference type="Gene3D" id="1.20.120.730">
    <property type="entry name" value="Sec23/Sec24 helical domain"/>
    <property type="match status" value="1"/>
</dbReference>
<dbReference type="InterPro" id="IPR007123">
    <property type="entry name" value="Gelsolin-like_dom"/>
</dbReference>
<evidence type="ECO:0000259" key="3">
    <source>
        <dbReference type="Pfam" id="PF04811"/>
    </source>
</evidence>
<dbReference type="SUPFAM" id="SSF81811">
    <property type="entry name" value="Helical domain of Sec23/24"/>
    <property type="match status" value="1"/>
</dbReference>
<feature type="domain" description="Sec23/Sec24 trunk" evidence="3">
    <location>
        <begin position="506"/>
        <end position="632"/>
    </location>
</feature>
<dbReference type="Pfam" id="PF08033">
    <property type="entry name" value="Sec23_BS"/>
    <property type="match status" value="1"/>
</dbReference>
<dbReference type="Gene3D" id="3.40.20.10">
    <property type="entry name" value="Severin"/>
    <property type="match status" value="1"/>
</dbReference>
<dbReference type="InterPro" id="IPR036175">
    <property type="entry name" value="Sec23/24_helical_dom_sf"/>
</dbReference>
<dbReference type="InterPro" id="IPR012990">
    <property type="entry name" value="Beta-sandwich_Sec23_24"/>
</dbReference>
<dbReference type="GO" id="GO:0000149">
    <property type="term" value="F:SNARE binding"/>
    <property type="evidence" value="ECO:0007669"/>
    <property type="project" value="TreeGrafter"/>
</dbReference>
<feature type="domain" description="Sec23/Sec24 helical" evidence="4">
    <location>
        <begin position="756"/>
        <end position="854"/>
    </location>
</feature>
<reference evidence="6" key="1">
    <citation type="submission" date="2022-02" db="EMBL/GenBank/DDBJ databases">
        <authorList>
            <person name="Giguere J D."/>
        </authorList>
    </citation>
    <scope>NUCLEOTIDE SEQUENCE</scope>
    <source>
        <strain evidence="6">CCAP 1055/1</strain>
    </source>
</reference>
<dbReference type="GO" id="GO:0090110">
    <property type="term" value="P:COPII-coated vesicle cargo loading"/>
    <property type="evidence" value="ECO:0007669"/>
    <property type="project" value="TreeGrafter"/>
</dbReference>
<dbReference type="InterPro" id="IPR036465">
    <property type="entry name" value="vWFA_dom_sf"/>
</dbReference>
<dbReference type="GO" id="GO:0030127">
    <property type="term" value="C:COPII vesicle coat"/>
    <property type="evidence" value="ECO:0007669"/>
    <property type="project" value="InterPro"/>
</dbReference>
<protein>
    <submittedName>
        <fullName evidence="6">Uncharacterized protein</fullName>
    </submittedName>
</protein>
<dbReference type="SUPFAM" id="SSF82919">
    <property type="entry name" value="Zn-finger domain of Sec23/24"/>
    <property type="match status" value="1"/>
</dbReference>
<dbReference type="Pfam" id="PF00626">
    <property type="entry name" value="Gelsolin"/>
    <property type="match status" value="1"/>
</dbReference>
<dbReference type="SUPFAM" id="SSF82754">
    <property type="entry name" value="C-terminal, gelsolin-like domain of Sec23/24"/>
    <property type="match status" value="1"/>
</dbReference>
<dbReference type="GO" id="GO:0070971">
    <property type="term" value="C:endoplasmic reticulum exit site"/>
    <property type="evidence" value="ECO:0007669"/>
    <property type="project" value="TreeGrafter"/>
</dbReference>
<sequence>MTNFPPPPPPPPPSRPLGVSPSAPAVLETSSATSHYSTRRGPLNGGASASALPQSNLSTHGSTRFPPPPSHSVTTNGSVPSHDARTTPPSAHTPVPPPSIHRIAHPGMVSQPPSRQNPPLPFAPPASVPPTASRTLQPAYPVPPQPYSSNPLSPPLPSSRPPNTTHPHPSPPPPQPGYYQPSHTQQPPPGLRKIDPSQIPRAPLFTRPQESQLPVYFPRAAVLNGETAQNPPPADSRYIVKDDGNASPNLVRASVYAFPLTRALWHQTGDLPLGILATPLACHDETFVPRPRVLPDRSVQDWRDPQRIPCVDAREPSPPPRCGHCHAYANPFFGTDGSCNLCGTSNRGIAANLTGPAMQCGTVDYHVSGPYVTRPQPVPPVFVYAVDLTCPHVTQYLPILAQLGEDLATHVGNQYAPLTPRIGLCWVSSAGILVAGHHDRERYSVMADVTNAPFCPLPLNDWTFDVSVPEGLASWKAYLDGLLQNDLEDLRKLARAKNAYGLDGMELSCGGAALAFLADALAATGGRGTLITRRRPNFGVGSLSVREPVPGKAHDPDNIISYSPLQTASKLKHTEDAAASSFYQELAAKCCQDRTCLDVLYHTSPLTPPAYLDLATLGELCRNTCGKLFHVSNKDWNPIILEELRAQVFSFTGWDAVFKVRCSDGIQIKSFPTHVGNLVDNGLGSSSEIELSCVTPNTCIAVELEHRVGGVPPKNRYVYIQTALLYSTISGCRRVRVSTLAIRSSTVVDEVFRSVDMGTASALLAREALDRMKKLVREKEGDAAREKARDLVFHRCLEILLNYRTNSSAANSSARQMVLPEKLQLFPLYCMCLMKSPIFRPGMARRDAQTQAVRMSPTGDDRALFVHYLANVSSSTSMLMVHPNIFSVLGNESGTAEFESHHGPEQVGFVRMPQPILPSMASLEDDGVYLLDSGLQIFFYVGKTAPDEIKEMARSHQIDQAELLHNFVWQMRTFNGTNQGSEGSVRPTHVPVVSIIQQDGHDAPMEADVLNLLVDDAVSGEKDYNDFLCGLHQRIQDRLKAK</sequence>
<evidence type="ECO:0000259" key="5">
    <source>
        <dbReference type="Pfam" id="PF08033"/>
    </source>
</evidence>
<dbReference type="Proteomes" id="UP000836788">
    <property type="component" value="Chromosome 18"/>
</dbReference>
<feature type="compositionally biased region" description="Pro residues" evidence="1">
    <location>
        <begin position="140"/>
        <end position="160"/>
    </location>
</feature>
<evidence type="ECO:0000256" key="1">
    <source>
        <dbReference type="SAM" id="MobiDB-lite"/>
    </source>
</evidence>
<dbReference type="GO" id="GO:0006886">
    <property type="term" value="P:intracellular protein transport"/>
    <property type="evidence" value="ECO:0007669"/>
    <property type="project" value="InterPro"/>
</dbReference>
<dbReference type="InterPro" id="IPR050550">
    <property type="entry name" value="SEC23_SEC24_subfamily"/>
</dbReference>
<feature type="domain" description="Sec23/Sec24 beta-sandwich" evidence="5">
    <location>
        <begin position="653"/>
        <end position="743"/>
    </location>
</feature>
<evidence type="ECO:0000259" key="2">
    <source>
        <dbReference type="Pfam" id="PF00626"/>
    </source>
</evidence>
<dbReference type="InterPro" id="IPR006896">
    <property type="entry name" value="Sec23/24_trunk_dom"/>
</dbReference>
<proteinExistence type="predicted"/>
<accession>A0A8J9S4L4</accession>
<organism evidence="6">
    <name type="scientific">Phaeodactylum tricornutum</name>
    <name type="common">Diatom</name>
    <dbReference type="NCBI Taxonomy" id="2850"/>
    <lineage>
        <taxon>Eukaryota</taxon>
        <taxon>Sar</taxon>
        <taxon>Stramenopiles</taxon>
        <taxon>Ochrophyta</taxon>
        <taxon>Bacillariophyta</taxon>
        <taxon>Bacillariophyceae</taxon>
        <taxon>Bacillariophycidae</taxon>
        <taxon>Naviculales</taxon>
        <taxon>Phaeodactylaceae</taxon>
        <taxon>Phaeodactylum</taxon>
    </lineage>
</organism>
<gene>
    <name evidence="6" type="ORF">PTTT1_LOCUS21354</name>
</gene>
<dbReference type="AlphaFoldDB" id="A0A8J9S4L4"/>
<dbReference type="PANTHER" id="PTHR13803">
    <property type="entry name" value="SEC24-RELATED PROTEIN"/>
    <property type="match status" value="1"/>
</dbReference>
<feature type="region of interest" description="Disordered" evidence="1">
    <location>
        <begin position="1"/>
        <end position="211"/>
    </location>
</feature>
<name>A0A8J9S4L4_PHATR</name>
<dbReference type="GO" id="GO:0008270">
    <property type="term" value="F:zinc ion binding"/>
    <property type="evidence" value="ECO:0007669"/>
    <property type="project" value="InterPro"/>
</dbReference>